<dbReference type="Gene3D" id="1.10.287.470">
    <property type="entry name" value="Helix hairpin bin"/>
    <property type="match status" value="1"/>
</dbReference>
<keyword evidence="3" id="KW-0472">Membrane</keyword>
<dbReference type="Gene3D" id="2.40.420.20">
    <property type="match status" value="1"/>
</dbReference>
<dbReference type="InterPro" id="IPR051909">
    <property type="entry name" value="MFP_Cation_Efflux"/>
</dbReference>
<dbReference type="GO" id="GO:0015679">
    <property type="term" value="P:plasma membrane copper ion transport"/>
    <property type="evidence" value="ECO:0007669"/>
    <property type="project" value="TreeGrafter"/>
</dbReference>
<protein>
    <recommendedName>
        <fullName evidence="6">RND family efflux transporter MFP subunit</fullName>
    </recommendedName>
</protein>
<organism evidence="4 5">
    <name type="scientific">Hyphomicrobium denitrificans 1NES1</name>
    <dbReference type="NCBI Taxonomy" id="670307"/>
    <lineage>
        <taxon>Bacteria</taxon>
        <taxon>Pseudomonadati</taxon>
        <taxon>Pseudomonadota</taxon>
        <taxon>Alphaproteobacteria</taxon>
        <taxon>Hyphomicrobiales</taxon>
        <taxon>Hyphomicrobiaceae</taxon>
        <taxon>Hyphomicrobium</taxon>
    </lineage>
</organism>
<dbReference type="KEGG" id="hdt:HYPDE_40393"/>
<evidence type="ECO:0000256" key="1">
    <source>
        <dbReference type="ARBA" id="ARBA00022448"/>
    </source>
</evidence>
<dbReference type="GO" id="GO:0060003">
    <property type="term" value="P:copper ion export"/>
    <property type="evidence" value="ECO:0007669"/>
    <property type="project" value="TreeGrafter"/>
</dbReference>
<evidence type="ECO:0000313" key="5">
    <source>
        <dbReference type="Proteomes" id="UP000005952"/>
    </source>
</evidence>
<dbReference type="Proteomes" id="UP000005952">
    <property type="component" value="Chromosome"/>
</dbReference>
<dbReference type="PANTHER" id="PTHR30097:SF4">
    <property type="entry name" value="SLR6042 PROTEIN"/>
    <property type="match status" value="1"/>
</dbReference>
<feature type="region of interest" description="Disordered" evidence="2">
    <location>
        <begin position="315"/>
        <end position="352"/>
    </location>
</feature>
<dbReference type="STRING" id="670307.HYPDE_40393"/>
<evidence type="ECO:0000256" key="3">
    <source>
        <dbReference type="SAM" id="Phobius"/>
    </source>
</evidence>
<proteinExistence type="predicted"/>
<keyword evidence="3" id="KW-0812">Transmembrane</keyword>
<accession>N0BBV1</accession>
<keyword evidence="1" id="KW-0813">Transport</keyword>
<dbReference type="EMBL" id="CP005587">
    <property type="protein sequence ID" value="AGK59747.1"/>
    <property type="molecule type" value="Genomic_DNA"/>
</dbReference>
<dbReference type="RefSeq" id="WP_015599762.1">
    <property type="nucleotide sequence ID" value="NC_021172.1"/>
</dbReference>
<evidence type="ECO:0000256" key="2">
    <source>
        <dbReference type="SAM" id="MobiDB-lite"/>
    </source>
</evidence>
<dbReference type="eggNOG" id="COG0845">
    <property type="taxonomic scope" value="Bacteria"/>
</dbReference>
<gene>
    <name evidence="4" type="ORF">HYPDE_40393</name>
</gene>
<evidence type="ECO:0008006" key="6">
    <source>
        <dbReference type="Google" id="ProtNLM"/>
    </source>
</evidence>
<dbReference type="GO" id="GO:0030313">
    <property type="term" value="C:cell envelope"/>
    <property type="evidence" value="ECO:0007669"/>
    <property type="project" value="TreeGrafter"/>
</dbReference>
<reference evidence="4 5" key="1">
    <citation type="journal article" date="2013" name="Genome Announc.">
        <title>Genome sequences for three denitrifying bacterial strains isolated from a uranium- and nitrate-contaminated subsurface environment.</title>
        <authorList>
            <person name="Venkatramanan R."/>
            <person name="Prakash O."/>
            <person name="Woyke T."/>
            <person name="Chain P."/>
            <person name="Goodwin L.A."/>
            <person name="Watson D."/>
            <person name="Brooks S."/>
            <person name="Kostka J.E."/>
            <person name="Green S.J."/>
        </authorList>
    </citation>
    <scope>NUCLEOTIDE SEQUENCE [LARGE SCALE GENOMIC DNA]</scope>
    <source>
        <strain evidence="4 5">1NES1</strain>
    </source>
</reference>
<keyword evidence="5" id="KW-1185">Reference proteome</keyword>
<evidence type="ECO:0000313" key="4">
    <source>
        <dbReference type="EMBL" id="AGK59747.1"/>
    </source>
</evidence>
<dbReference type="PANTHER" id="PTHR30097">
    <property type="entry name" value="CATION EFFLUX SYSTEM PROTEIN CUSB"/>
    <property type="match status" value="1"/>
</dbReference>
<dbReference type="AlphaFoldDB" id="N0BBV1"/>
<keyword evidence="3" id="KW-1133">Transmembrane helix</keyword>
<sequence length="377" mass="39857">MSRYPASGARPLFWILILGISTAGLSGLLVWGFIKGRDGAAAEAQREQPVKAAVQVSRANTGLPTITLDPNLQKQADLQVKRPNTAPYQQQVQAYGSVLDLQTFTDLGNTIANAKSQLAIAEAKLAASQAAFQRTQVLHKNQNVSTAQFQAAEATYRSDEASVKAAEVQTQNATASAYQAWGQVLGRSLADGTPLARGLIQREEVLIQITLPVGVSLGRAPQTASIETTTGQRVRIEFVSPATRTDPKIQGISFFYTADAASGALPGMNVTAQLPVGQSTSGIAIPASAVVWLQGRAWVYLQVATNTFIRREIPTTEPQPGGGYVVPALANPQRSELPTSDVDGAEPPLPKNESLVVSGAQVLLSQEFSSQIQGGGD</sequence>
<feature type="transmembrane region" description="Helical" evidence="3">
    <location>
        <begin position="12"/>
        <end position="34"/>
    </location>
</feature>
<dbReference type="HOGENOM" id="CLU_061990_0_0_5"/>
<name>N0BBV1_9HYPH</name>